<evidence type="ECO:0000259" key="1">
    <source>
        <dbReference type="Pfam" id="PF00085"/>
    </source>
</evidence>
<protein>
    <submittedName>
        <fullName evidence="2">Tetratricopeptide repeat protein</fullName>
    </submittedName>
</protein>
<dbReference type="PANTHER" id="PTHR45663:SF11">
    <property type="entry name" value="GEO12009P1"/>
    <property type="match status" value="1"/>
</dbReference>
<dbReference type="InterPro" id="IPR011990">
    <property type="entry name" value="TPR-like_helical_dom_sf"/>
</dbReference>
<dbReference type="Gene3D" id="3.40.30.10">
    <property type="entry name" value="Glutaredoxin"/>
    <property type="match status" value="1"/>
</dbReference>
<dbReference type="Pfam" id="PF14559">
    <property type="entry name" value="TPR_19"/>
    <property type="match status" value="1"/>
</dbReference>
<dbReference type="SUPFAM" id="SSF52833">
    <property type="entry name" value="Thioredoxin-like"/>
    <property type="match status" value="1"/>
</dbReference>
<organism evidence="2 3">
    <name type="scientific">Shewanella intestini</name>
    <dbReference type="NCBI Taxonomy" id="2017544"/>
    <lineage>
        <taxon>Bacteria</taxon>
        <taxon>Pseudomonadati</taxon>
        <taxon>Pseudomonadota</taxon>
        <taxon>Gammaproteobacteria</taxon>
        <taxon>Alteromonadales</taxon>
        <taxon>Shewanellaceae</taxon>
        <taxon>Shewanella</taxon>
    </lineage>
</organism>
<dbReference type="Pfam" id="PF00085">
    <property type="entry name" value="Thioredoxin"/>
    <property type="match status" value="1"/>
</dbReference>
<gene>
    <name evidence="2" type="ORF">G3R48_14685</name>
</gene>
<dbReference type="Gene3D" id="1.25.40.10">
    <property type="entry name" value="Tetratricopeptide repeat domain"/>
    <property type="match status" value="2"/>
</dbReference>
<dbReference type="Proteomes" id="UP000811844">
    <property type="component" value="Unassembled WGS sequence"/>
</dbReference>
<reference evidence="2 3" key="1">
    <citation type="submission" date="2020-02" db="EMBL/GenBank/DDBJ databases">
        <title>Shewanella WXL01 sp. nov., a marine bacterium isolated from green algae in Luhuitou Fringing Reef (Northern South China Sea).</title>
        <authorList>
            <person name="Wang X."/>
        </authorList>
    </citation>
    <scope>NUCLEOTIDE SEQUENCE [LARGE SCALE GENOMIC DNA]</scope>
    <source>
        <strain evidence="2 3">MCCC 1A01895</strain>
    </source>
</reference>
<proteinExistence type="predicted"/>
<keyword evidence="3" id="KW-1185">Reference proteome</keyword>
<feature type="domain" description="Thioredoxin" evidence="1">
    <location>
        <begin position="4"/>
        <end position="105"/>
    </location>
</feature>
<sequence length="286" mass="31933">MEHILHLNKDNIQQVVDASMNTMVVMTFWAQQHAESVQLQAQIEHIATEQAGRFILANVNCETEAEIAQYFQIQSLPTTLLLDKGRPVDGFAGMQSSEEIKALLDKHLPPMWEAPFNAIKTQLADGSLQPEQYTQTIDSLKMLFEQSEQRADVALVMVDVYLLQGELEAAKQLLATIGLAEQDSYYQNLMAKLTLAEDAADTPEIRQLQAKFEQQGDHGSAIDLAKALNAASRNEEALALLFAILQKDLSAKDGEVKHAFMEILTAIGQGNLLANQYRRQLYTLLY</sequence>
<comment type="caution">
    <text evidence="2">The sequence shown here is derived from an EMBL/GenBank/DDBJ whole genome shotgun (WGS) entry which is preliminary data.</text>
</comment>
<dbReference type="RefSeq" id="WP_153662177.1">
    <property type="nucleotide sequence ID" value="NZ_JAAIKR010000017.1"/>
</dbReference>
<dbReference type="Pfam" id="PF14561">
    <property type="entry name" value="TPR_20"/>
    <property type="match status" value="1"/>
</dbReference>
<evidence type="ECO:0000313" key="2">
    <source>
        <dbReference type="EMBL" id="MBR9729224.1"/>
    </source>
</evidence>
<dbReference type="CDD" id="cd02956">
    <property type="entry name" value="ybbN"/>
    <property type="match status" value="1"/>
</dbReference>
<accession>A0ABS5I683</accession>
<dbReference type="InterPro" id="IPR013766">
    <property type="entry name" value="Thioredoxin_domain"/>
</dbReference>
<evidence type="ECO:0000313" key="3">
    <source>
        <dbReference type="Proteomes" id="UP000811844"/>
    </source>
</evidence>
<dbReference type="EMBL" id="JAAIKR010000017">
    <property type="protein sequence ID" value="MBR9729224.1"/>
    <property type="molecule type" value="Genomic_DNA"/>
</dbReference>
<name>A0ABS5I683_9GAMM</name>
<dbReference type="PANTHER" id="PTHR45663">
    <property type="entry name" value="GEO12009P1"/>
    <property type="match status" value="1"/>
</dbReference>
<dbReference type="InterPro" id="IPR036249">
    <property type="entry name" value="Thioredoxin-like_sf"/>
</dbReference>